<gene>
    <name evidence="1" type="ORF">K7X08_032503</name>
</gene>
<dbReference type="EMBL" id="JAJAGQ010000016">
    <property type="protein sequence ID" value="KAJ8540516.1"/>
    <property type="molecule type" value="Genomic_DNA"/>
</dbReference>
<comment type="caution">
    <text evidence="1">The sequence shown here is derived from an EMBL/GenBank/DDBJ whole genome shotgun (WGS) entry which is preliminary data.</text>
</comment>
<organism evidence="1 2">
    <name type="scientific">Anisodus acutangulus</name>
    <dbReference type="NCBI Taxonomy" id="402998"/>
    <lineage>
        <taxon>Eukaryota</taxon>
        <taxon>Viridiplantae</taxon>
        <taxon>Streptophyta</taxon>
        <taxon>Embryophyta</taxon>
        <taxon>Tracheophyta</taxon>
        <taxon>Spermatophyta</taxon>
        <taxon>Magnoliopsida</taxon>
        <taxon>eudicotyledons</taxon>
        <taxon>Gunneridae</taxon>
        <taxon>Pentapetalae</taxon>
        <taxon>asterids</taxon>
        <taxon>lamiids</taxon>
        <taxon>Solanales</taxon>
        <taxon>Solanaceae</taxon>
        <taxon>Solanoideae</taxon>
        <taxon>Hyoscyameae</taxon>
        <taxon>Anisodus</taxon>
    </lineage>
</organism>
<dbReference type="AlphaFoldDB" id="A0A9Q1LMR7"/>
<reference evidence="2" key="1">
    <citation type="journal article" date="2023" name="Proc. Natl. Acad. Sci. U.S.A.">
        <title>Genomic and structural basis for evolution of tropane alkaloid biosynthesis.</title>
        <authorList>
            <person name="Wanga Y.-J."/>
            <person name="Taina T."/>
            <person name="Yua J.-Y."/>
            <person name="Lia J."/>
            <person name="Xua B."/>
            <person name="Chenc J."/>
            <person name="D'Auriad J.C."/>
            <person name="Huanga J.-P."/>
            <person name="Huanga S.-X."/>
        </authorList>
    </citation>
    <scope>NUCLEOTIDE SEQUENCE [LARGE SCALE GENOMIC DNA]</scope>
    <source>
        <strain evidence="2">cv. KIB-2019</strain>
    </source>
</reference>
<protein>
    <submittedName>
        <fullName evidence="1">Uncharacterized protein</fullName>
    </submittedName>
</protein>
<evidence type="ECO:0000313" key="2">
    <source>
        <dbReference type="Proteomes" id="UP001152561"/>
    </source>
</evidence>
<evidence type="ECO:0000313" key="1">
    <source>
        <dbReference type="EMBL" id="KAJ8540516.1"/>
    </source>
</evidence>
<sequence>MKVNQAPPGTLRLLYGCSRRKLNSLRDNVADLMTRLKEEMESEELKEVLLRAPPMVKMYDICIAPLCKHVPVDIMVSSGDSTANARAVVEEVEYTNIKWLPELVPSLPTRSTPKKKNRLLTVQGIPGDRIFEGLSTLDTI</sequence>
<accession>A0A9Q1LMR7</accession>
<proteinExistence type="predicted"/>
<name>A0A9Q1LMR7_9SOLA</name>
<keyword evidence="2" id="KW-1185">Reference proteome</keyword>
<dbReference type="Proteomes" id="UP001152561">
    <property type="component" value="Unassembled WGS sequence"/>
</dbReference>